<evidence type="ECO:0000313" key="3">
    <source>
        <dbReference type="Proteomes" id="UP000004322"/>
    </source>
</evidence>
<dbReference type="EMBL" id="AEUV02000002">
    <property type="protein sequence ID" value="EHI75475.1"/>
    <property type="molecule type" value="Genomic_DNA"/>
</dbReference>
<dbReference type="RefSeq" id="WP_004229913.1">
    <property type="nucleotide sequence ID" value="NZ_AEUV02000002.1"/>
</dbReference>
<keyword evidence="3" id="KW-1185">Reference proteome</keyword>
<protein>
    <submittedName>
        <fullName evidence="2">Uncharacterized protein</fullName>
    </submittedName>
</protein>
<evidence type="ECO:0000313" key="2">
    <source>
        <dbReference type="EMBL" id="EHI75475.1"/>
    </source>
</evidence>
<dbReference type="InterPro" id="IPR021462">
    <property type="entry name" value="DUF3114"/>
</dbReference>
<name>G5JN94_STRCG</name>
<reference evidence="2" key="1">
    <citation type="submission" date="2011-07" db="EMBL/GenBank/DDBJ databases">
        <authorList>
            <person name="Stanhope M.J."/>
            <person name="Durkin A.S."/>
            <person name="Hostetler J."/>
            <person name="Kim M."/>
            <person name="Radune D."/>
            <person name="Singh I."/>
            <person name="Town C.D."/>
        </authorList>
    </citation>
    <scope>NUCLEOTIDE SEQUENCE [LARGE SCALE GENOMIC DNA]</scope>
    <source>
        <strain evidence="2">HS-6</strain>
    </source>
</reference>
<feature type="compositionally biased region" description="Basic and acidic residues" evidence="1">
    <location>
        <begin position="58"/>
        <end position="67"/>
    </location>
</feature>
<comment type="caution">
    <text evidence="2">The sequence shown here is derived from an EMBL/GenBank/DDBJ whole genome shotgun (WGS) entry which is preliminary data.</text>
</comment>
<accession>G5JN94</accession>
<sequence length="92" mass="10577">MIDNFISKLDTENDVINGSSFNYADFQQDKADEDDGTAKQKGYVSSHDRLDVNTPKQWDPEFRREQSEDYASPNKANEGKKGWKRSFKNPKG</sequence>
<dbReference type="Pfam" id="PF11311">
    <property type="entry name" value="DUF3114"/>
    <property type="match status" value="1"/>
</dbReference>
<feature type="region of interest" description="Disordered" evidence="1">
    <location>
        <begin position="28"/>
        <end position="92"/>
    </location>
</feature>
<gene>
    <name evidence="2" type="ORF">STRCR_0131</name>
</gene>
<evidence type="ECO:0000256" key="1">
    <source>
        <dbReference type="SAM" id="MobiDB-lite"/>
    </source>
</evidence>
<organism evidence="2 3">
    <name type="scientific">Streptococcus criceti HS-6</name>
    <dbReference type="NCBI Taxonomy" id="873449"/>
    <lineage>
        <taxon>Bacteria</taxon>
        <taxon>Bacillati</taxon>
        <taxon>Bacillota</taxon>
        <taxon>Bacilli</taxon>
        <taxon>Lactobacillales</taxon>
        <taxon>Streptococcaceae</taxon>
        <taxon>Streptococcus</taxon>
    </lineage>
</organism>
<feature type="compositionally biased region" description="Basic residues" evidence="1">
    <location>
        <begin position="82"/>
        <end position="92"/>
    </location>
</feature>
<proteinExistence type="predicted"/>
<dbReference type="Proteomes" id="UP000004322">
    <property type="component" value="Unassembled WGS sequence"/>
</dbReference>
<dbReference type="STRING" id="873449.STRCR_0131"/>
<dbReference type="AlphaFoldDB" id="G5JN94"/>